<organism evidence="5 6">
    <name type="scientific">Spirosoma liriopis</name>
    <dbReference type="NCBI Taxonomy" id="2937440"/>
    <lineage>
        <taxon>Bacteria</taxon>
        <taxon>Pseudomonadati</taxon>
        <taxon>Bacteroidota</taxon>
        <taxon>Cytophagia</taxon>
        <taxon>Cytophagales</taxon>
        <taxon>Cytophagaceae</taxon>
        <taxon>Spirosoma</taxon>
    </lineage>
</organism>
<dbReference type="Gene3D" id="1.10.150.130">
    <property type="match status" value="1"/>
</dbReference>
<protein>
    <submittedName>
        <fullName evidence="5">Phage integrase SAM-like domain-containing protein</fullName>
    </submittedName>
</protein>
<dbReference type="PROSITE" id="PS51900">
    <property type="entry name" value="CB"/>
    <property type="match status" value="1"/>
</dbReference>
<dbReference type="Proteomes" id="UP001202180">
    <property type="component" value="Unassembled WGS sequence"/>
</dbReference>
<keyword evidence="6" id="KW-1185">Reference proteome</keyword>
<dbReference type="Pfam" id="PF13102">
    <property type="entry name" value="Phage_int_SAM_5"/>
    <property type="match status" value="1"/>
</dbReference>
<dbReference type="EMBL" id="JALPRF010000015">
    <property type="protein sequence ID" value="MCK8496062.1"/>
    <property type="molecule type" value="Genomic_DNA"/>
</dbReference>
<keyword evidence="2 3" id="KW-0238">DNA-binding</keyword>
<dbReference type="InterPro" id="IPR044068">
    <property type="entry name" value="CB"/>
</dbReference>
<evidence type="ECO:0000313" key="5">
    <source>
        <dbReference type="EMBL" id="MCK8496062.1"/>
    </source>
</evidence>
<dbReference type="RefSeq" id="WP_248480923.1">
    <property type="nucleotide sequence ID" value="NZ_JALPRF010000015.1"/>
</dbReference>
<reference evidence="5 6" key="1">
    <citation type="submission" date="2022-04" db="EMBL/GenBank/DDBJ databases">
        <title>Spirosoma sp. strain RP8 genome sequencing and assembly.</title>
        <authorList>
            <person name="Jung Y."/>
        </authorList>
    </citation>
    <scope>NUCLEOTIDE SEQUENCE [LARGE SCALE GENOMIC DNA]</scope>
    <source>
        <strain evidence="5 6">RP8</strain>
    </source>
</reference>
<comment type="caution">
    <text evidence="5">The sequence shown here is derived from an EMBL/GenBank/DDBJ whole genome shotgun (WGS) entry which is preliminary data.</text>
</comment>
<dbReference type="InterPro" id="IPR025269">
    <property type="entry name" value="SAM-like_dom"/>
</dbReference>
<evidence type="ECO:0000256" key="2">
    <source>
        <dbReference type="ARBA" id="ARBA00023125"/>
    </source>
</evidence>
<dbReference type="SUPFAM" id="SSF56349">
    <property type="entry name" value="DNA breaking-rejoining enzymes"/>
    <property type="match status" value="1"/>
</dbReference>
<sequence>MSFFIPLSPQRIHVRFQFRKARIHKAKTMGTFNAQPNYDGTVQVELVLSGVRYGPYSTGITTYRAVWDGRKAPRINQSSRDLIDELATYQKLLEEAYTQLQKRGGPIDGQSVMNAGQWIIQQQRLPQETTSQSPFEVVTLMRVYNEFIAFKEDVMEPNRHKRKEGQIATATFETYSRRWALILGYLEHIKRTKLPIVSVTYPFATSLKEWLIKQRKWDGNPYETASINKVISLLKQLVTYALSKGYIEFNPLESFACRGGSPANPKPLSEDQLNQLETCQLPPTLRRICDSWLVAAELCLHHSDFMELPRMQIIARPGGQRFIQHDRSKQTGSNLLQTVNITPRAERLIEKWGGLRRLYYKDSSVYSKALKKIAAYADLRDDKDKLIGLQFGQGRDTGLTQRAIEGANNTELSKMGGWSKAAYANRYIGNAVDIVEGFTKRSKQYNQN</sequence>
<accession>A0ABT0HVC3</accession>
<gene>
    <name evidence="5" type="ORF">M0L20_29620</name>
</gene>
<evidence type="ECO:0000256" key="3">
    <source>
        <dbReference type="PROSITE-ProRule" id="PRU01248"/>
    </source>
</evidence>
<name>A0ABT0HVC3_9BACT</name>
<evidence type="ECO:0000259" key="4">
    <source>
        <dbReference type="PROSITE" id="PS51900"/>
    </source>
</evidence>
<evidence type="ECO:0000256" key="1">
    <source>
        <dbReference type="ARBA" id="ARBA00022908"/>
    </source>
</evidence>
<dbReference type="InterPro" id="IPR011010">
    <property type="entry name" value="DNA_brk_join_enz"/>
</dbReference>
<keyword evidence="1" id="KW-0229">DNA integration</keyword>
<proteinExistence type="predicted"/>
<feature type="domain" description="Core-binding (CB)" evidence="4">
    <location>
        <begin position="138"/>
        <end position="242"/>
    </location>
</feature>
<dbReference type="InterPro" id="IPR010998">
    <property type="entry name" value="Integrase_recombinase_N"/>
</dbReference>
<evidence type="ECO:0000313" key="6">
    <source>
        <dbReference type="Proteomes" id="UP001202180"/>
    </source>
</evidence>